<sequence>MNGIRTFFTPQKRTTTPSGKLLVVVIVGVKPGFEDKIAEALRMSKAEVDAGKEPKTLTYRMGRSVTTDGQLLESEFVVIEEYADAKVGLLEHAKGPGFAVLMKASEDVLLLVPVVDCVDINRWMG</sequence>
<dbReference type="SUPFAM" id="SSF54909">
    <property type="entry name" value="Dimeric alpha+beta barrel"/>
    <property type="match status" value="1"/>
</dbReference>
<keyword evidence="2" id="KW-1185">Reference proteome</keyword>
<dbReference type="AlphaFoldDB" id="A0A4S8MVB8"/>
<gene>
    <name evidence="1" type="ORF">K435DRAFT_848195</name>
</gene>
<dbReference type="Proteomes" id="UP000297245">
    <property type="component" value="Unassembled WGS sequence"/>
</dbReference>
<evidence type="ECO:0000313" key="1">
    <source>
        <dbReference type="EMBL" id="THV07243.1"/>
    </source>
</evidence>
<organism evidence="1 2">
    <name type="scientific">Dendrothele bispora (strain CBS 962.96)</name>
    <dbReference type="NCBI Taxonomy" id="1314807"/>
    <lineage>
        <taxon>Eukaryota</taxon>
        <taxon>Fungi</taxon>
        <taxon>Dikarya</taxon>
        <taxon>Basidiomycota</taxon>
        <taxon>Agaricomycotina</taxon>
        <taxon>Agaricomycetes</taxon>
        <taxon>Agaricomycetidae</taxon>
        <taxon>Agaricales</taxon>
        <taxon>Agaricales incertae sedis</taxon>
        <taxon>Dendrothele</taxon>
    </lineage>
</organism>
<evidence type="ECO:0000313" key="2">
    <source>
        <dbReference type="Proteomes" id="UP000297245"/>
    </source>
</evidence>
<dbReference type="EMBL" id="ML179038">
    <property type="protein sequence ID" value="THV07243.1"/>
    <property type="molecule type" value="Genomic_DNA"/>
</dbReference>
<dbReference type="Gene3D" id="3.30.70.100">
    <property type="match status" value="1"/>
</dbReference>
<dbReference type="InterPro" id="IPR011008">
    <property type="entry name" value="Dimeric_a/b-barrel"/>
</dbReference>
<proteinExistence type="predicted"/>
<protein>
    <recommendedName>
        <fullName evidence="3">ABM domain-containing protein</fullName>
    </recommendedName>
</protein>
<accession>A0A4S8MVB8</accession>
<reference evidence="1 2" key="1">
    <citation type="journal article" date="2019" name="Nat. Ecol. Evol.">
        <title>Megaphylogeny resolves global patterns of mushroom evolution.</title>
        <authorList>
            <person name="Varga T."/>
            <person name="Krizsan K."/>
            <person name="Foldi C."/>
            <person name="Dima B."/>
            <person name="Sanchez-Garcia M."/>
            <person name="Sanchez-Ramirez S."/>
            <person name="Szollosi G.J."/>
            <person name="Szarkandi J.G."/>
            <person name="Papp V."/>
            <person name="Albert L."/>
            <person name="Andreopoulos W."/>
            <person name="Angelini C."/>
            <person name="Antonin V."/>
            <person name="Barry K.W."/>
            <person name="Bougher N.L."/>
            <person name="Buchanan P."/>
            <person name="Buyck B."/>
            <person name="Bense V."/>
            <person name="Catcheside P."/>
            <person name="Chovatia M."/>
            <person name="Cooper J."/>
            <person name="Damon W."/>
            <person name="Desjardin D."/>
            <person name="Finy P."/>
            <person name="Geml J."/>
            <person name="Haridas S."/>
            <person name="Hughes K."/>
            <person name="Justo A."/>
            <person name="Karasinski D."/>
            <person name="Kautmanova I."/>
            <person name="Kiss B."/>
            <person name="Kocsube S."/>
            <person name="Kotiranta H."/>
            <person name="LaButti K.M."/>
            <person name="Lechner B.E."/>
            <person name="Liimatainen K."/>
            <person name="Lipzen A."/>
            <person name="Lukacs Z."/>
            <person name="Mihaltcheva S."/>
            <person name="Morgado L.N."/>
            <person name="Niskanen T."/>
            <person name="Noordeloos M.E."/>
            <person name="Ohm R.A."/>
            <person name="Ortiz-Santana B."/>
            <person name="Ovrebo C."/>
            <person name="Racz N."/>
            <person name="Riley R."/>
            <person name="Savchenko A."/>
            <person name="Shiryaev A."/>
            <person name="Soop K."/>
            <person name="Spirin V."/>
            <person name="Szebenyi C."/>
            <person name="Tomsovsky M."/>
            <person name="Tulloss R.E."/>
            <person name="Uehling J."/>
            <person name="Grigoriev I.V."/>
            <person name="Vagvolgyi C."/>
            <person name="Papp T."/>
            <person name="Martin F.M."/>
            <person name="Miettinen O."/>
            <person name="Hibbett D.S."/>
            <person name="Nagy L.G."/>
        </authorList>
    </citation>
    <scope>NUCLEOTIDE SEQUENCE [LARGE SCALE GENOMIC DNA]</scope>
    <source>
        <strain evidence="1 2">CBS 962.96</strain>
    </source>
</reference>
<name>A0A4S8MVB8_DENBC</name>
<evidence type="ECO:0008006" key="3">
    <source>
        <dbReference type="Google" id="ProtNLM"/>
    </source>
</evidence>